<dbReference type="InterPro" id="IPR023614">
    <property type="entry name" value="Porin_dom_sf"/>
</dbReference>
<dbReference type="Proteomes" id="UP000029736">
    <property type="component" value="Unassembled WGS sequence"/>
</dbReference>
<dbReference type="OrthoDB" id="1113329at2"/>
<keyword evidence="3" id="KW-1185">Reference proteome</keyword>
<dbReference type="Gene3D" id="2.40.160.10">
    <property type="entry name" value="Porin"/>
    <property type="match status" value="1"/>
</dbReference>
<dbReference type="RefSeq" id="WP_044216034.1">
    <property type="nucleotide sequence ID" value="NZ_JBKAGJ010000005.1"/>
</dbReference>
<evidence type="ECO:0000313" key="2">
    <source>
        <dbReference type="EMBL" id="KGE89534.1"/>
    </source>
</evidence>
<evidence type="ECO:0000313" key="3">
    <source>
        <dbReference type="Proteomes" id="UP000029736"/>
    </source>
</evidence>
<organism evidence="2 3">
    <name type="scientific">Phaeodactylibacter xiamenensis</name>
    <dbReference type="NCBI Taxonomy" id="1524460"/>
    <lineage>
        <taxon>Bacteria</taxon>
        <taxon>Pseudomonadati</taxon>
        <taxon>Bacteroidota</taxon>
        <taxon>Saprospiria</taxon>
        <taxon>Saprospirales</taxon>
        <taxon>Haliscomenobacteraceae</taxon>
        <taxon>Phaeodactylibacter</taxon>
    </lineage>
</organism>
<proteinExistence type="predicted"/>
<feature type="signal peptide" evidence="1">
    <location>
        <begin position="1"/>
        <end position="22"/>
    </location>
</feature>
<accession>A0A098SAH1</accession>
<dbReference type="STRING" id="1524460.IX84_01800"/>
<evidence type="ECO:0008006" key="4">
    <source>
        <dbReference type="Google" id="ProtNLM"/>
    </source>
</evidence>
<dbReference type="Pfam" id="PF07396">
    <property type="entry name" value="Porin_O_P"/>
    <property type="match status" value="1"/>
</dbReference>
<dbReference type="EMBL" id="JPOS01000004">
    <property type="protein sequence ID" value="KGE89534.1"/>
    <property type="molecule type" value="Genomic_DNA"/>
</dbReference>
<gene>
    <name evidence="2" type="ORF">IX84_01800</name>
</gene>
<protein>
    <recommendedName>
        <fullName evidence="4">Porin</fullName>
    </recommendedName>
</protein>
<feature type="chain" id="PRO_5001940042" description="Porin" evidence="1">
    <location>
        <begin position="23"/>
        <end position="441"/>
    </location>
</feature>
<dbReference type="InterPro" id="IPR010870">
    <property type="entry name" value="Porin_O/P"/>
</dbReference>
<keyword evidence="1" id="KW-0732">Signal</keyword>
<sequence length="441" mass="49045">MKGLTFGLVLAFVLVAATSVQAQEKTATDEKIPVKEMWLKKKEDFKFDIRMMVQLWSLYSMDQEIYNAETGEYEGVDNRLNTNLRRARLIMRGQPYPRLKYSLAMFYDLAGRDLLSSSIGGANPAQPNFGVWDGFFQYQLTKGSQAAWLTGGWFRPQMQRESITSGWSVNSFEKSMSQNYVRRHLVGTGPGRAAGLNIGGLFQGEKVGLNYNLGVFNPLTTSPLGQTVGREFAPLIAGRAVLYLGDPELTKYKIGYETNFYNKRKGVSLDFNASYQGQTDLFEESLAFGPGMLLNWGPLNLDGEWIFMTRSSTRTSSDGASRAFDYTSNTGHVRVGYNITVGKYMLEPVFMVMQFNGGETAEEQADASAVGSFSGSEQTYDAGVNLYLDRRNLKLMLHYTWRDGDPGAAGDGARVNQFFSQSGVGAIRRGNWLGLGLHAIF</sequence>
<dbReference type="AlphaFoldDB" id="A0A098SAH1"/>
<name>A0A098SAH1_9BACT</name>
<reference evidence="2 3" key="1">
    <citation type="journal article" date="2014" name="Int. J. Syst. Evol. Microbiol.">
        <title>Phaeodactylibacter xiamenensis gen. nov., sp. nov., a member of the family Saprospiraceae isolated from the marine alga Phaeodactylum tricornutum.</title>
        <authorList>
            <person name="Chen Z.Jr."/>
            <person name="Lei X."/>
            <person name="Lai Q."/>
            <person name="Li Y."/>
            <person name="Zhang B."/>
            <person name="Zhang J."/>
            <person name="Zhang H."/>
            <person name="Yang L."/>
            <person name="Zheng W."/>
            <person name="Tian Y."/>
            <person name="Yu Z."/>
            <person name="Xu H.Jr."/>
            <person name="Zheng T."/>
        </authorList>
    </citation>
    <scope>NUCLEOTIDE SEQUENCE [LARGE SCALE GENOMIC DNA]</scope>
    <source>
        <strain evidence="2 3">KD52</strain>
    </source>
</reference>
<comment type="caution">
    <text evidence="2">The sequence shown here is derived from an EMBL/GenBank/DDBJ whole genome shotgun (WGS) entry which is preliminary data.</text>
</comment>
<evidence type="ECO:0000256" key="1">
    <source>
        <dbReference type="SAM" id="SignalP"/>
    </source>
</evidence>